<name>A0AAW2M0R5_9LAMI</name>
<feature type="region of interest" description="Disordered" evidence="1">
    <location>
        <begin position="68"/>
        <end position="99"/>
    </location>
</feature>
<evidence type="ECO:0000259" key="2">
    <source>
        <dbReference type="Pfam" id="PF07727"/>
    </source>
</evidence>
<dbReference type="InterPro" id="IPR013103">
    <property type="entry name" value="RVT_2"/>
</dbReference>
<protein>
    <submittedName>
        <fullName evidence="3">Retrovirus-related Pol polyprotein from transposon TNT 1-94</fullName>
    </submittedName>
</protein>
<gene>
    <name evidence="3" type="ORF">Scaly_2427800</name>
</gene>
<comment type="caution">
    <text evidence="3">The sequence shown here is derived from an EMBL/GenBank/DDBJ whole genome shotgun (WGS) entry which is preliminary data.</text>
</comment>
<dbReference type="EMBL" id="JACGWM010000015">
    <property type="protein sequence ID" value="KAL0324607.1"/>
    <property type="molecule type" value="Genomic_DNA"/>
</dbReference>
<dbReference type="PANTHER" id="PTHR11439:SF467">
    <property type="entry name" value="INTEGRASE CATALYTIC DOMAIN-CONTAINING PROTEIN"/>
    <property type="match status" value="1"/>
</dbReference>
<sequence length="344" mass="38041">MEFWKDTRKWGFEHLPGEESGEEPEKGLPKSFWAEAVSMACYLINRSPRASLGGKVVEEMELEPHPVTIKNRGSTHPTSGDPVAIESSGSSHLTSGSSTTNELQAYNLARDSIDEPTTFHGAITSQEKKEGMGAVVEEMQSLQKNHTGELVQLSKGKKTIECKWVYIKKLAVSKNEGKKFKARAVLASVASWDLHLEQMDVKKSFLHLDLEDQIYMEQLEGFTQPRHEHLVCKLKKSLFGMSKAKLVSTPLANHFKLSSEQCPKTDREIEDIAKVTYASAVGCLMYAIVCTHPDLAHAISQVCRYMSKPGGGPICWKSTVQSIVALSTIEAEYVTVAEAAKEAL</sequence>
<dbReference type="Pfam" id="PF07727">
    <property type="entry name" value="RVT_2"/>
    <property type="match status" value="1"/>
</dbReference>
<feature type="domain" description="Reverse transcriptase Ty1/copia-type" evidence="2">
    <location>
        <begin position="186"/>
        <end position="246"/>
    </location>
</feature>
<organism evidence="3">
    <name type="scientific">Sesamum calycinum</name>
    <dbReference type="NCBI Taxonomy" id="2727403"/>
    <lineage>
        <taxon>Eukaryota</taxon>
        <taxon>Viridiplantae</taxon>
        <taxon>Streptophyta</taxon>
        <taxon>Embryophyta</taxon>
        <taxon>Tracheophyta</taxon>
        <taxon>Spermatophyta</taxon>
        <taxon>Magnoliopsida</taxon>
        <taxon>eudicotyledons</taxon>
        <taxon>Gunneridae</taxon>
        <taxon>Pentapetalae</taxon>
        <taxon>asterids</taxon>
        <taxon>lamiids</taxon>
        <taxon>Lamiales</taxon>
        <taxon>Pedaliaceae</taxon>
        <taxon>Sesamum</taxon>
    </lineage>
</organism>
<reference evidence="3" key="1">
    <citation type="submission" date="2020-06" db="EMBL/GenBank/DDBJ databases">
        <authorList>
            <person name="Li T."/>
            <person name="Hu X."/>
            <person name="Zhang T."/>
            <person name="Song X."/>
            <person name="Zhang H."/>
            <person name="Dai N."/>
            <person name="Sheng W."/>
            <person name="Hou X."/>
            <person name="Wei L."/>
        </authorList>
    </citation>
    <scope>NUCLEOTIDE SEQUENCE</scope>
    <source>
        <strain evidence="3">KEN8</strain>
        <tissue evidence="3">Leaf</tissue>
    </source>
</reference>
<proteinExistence type="predicted"/>
<dbReference type="AlphaFoldDB" id="A0AAW2M0R5"/>
<dbReference type="PANTHER" id="PTHR11439">
    <property type="entry name" value="GAG-POL-RELATED RETROTRANSPOSON"/>
    <property type="match status" value="1"/>
</dbReference>
<reference evidence="3" key="2">
    <citation type="journal article" date="2024" name="Plant">
        <title>Genomic evolution and insights into agronomic trait innovations of Sesamum species.</title>
        <authorList>
            <person name="Miao H."/>
            <person name="Wang L."/>
            <person name="Qu L."/>
            <person name="Liu H."/>
            <person name="Sun Y."/>
            <person name="Le M."/>
            <person name="Wang Q."/>
            <person name="Wei S."/>
            <person name="Zheng Y."/>
            <person name="Lin W."/>
            <person name="Duan Y."/>
            <person name="Cao H."/>
            <person name="Xiong S."/>
            <person name="Wang X."/>
            <person name="Wei L."/>
            <person name="Li C."/>
            <person name="Ma Q."/>
            <person name="Ju M."/>
            <person name="Zhao R."/>
            <person name="Li G."/>
            <person name="Mu C."/>
            <person name="Tian Q."/>
            <person name="Mei H."/>
            <person name="Zhang T."/>
            <person name="Gao T."/>
            <person name="Zhang H."/>
        </authorList>
    </citation>
    <scope>NUCLEOTIDE SEQUENCE</scope>
    <source>
        <strain evidence="3">KEN8</strain>
    </source>
</reference>
<evidence type="ECO:0000313" key="3">
    <source>
        <dbReference type="EMBL" id="KAL0324607.1"/>
    </source>
</evidence>
<feature type="compositionally biased region" description="Low complexity" evidence="1">
    <location>
        <begin position="87"/>
        <end position="99"/>
    </location>
</feature>
<evidence type="ECO:0000256" key="1">
    <source>
        <dbReference type="SAM" id="MobiDB-lite"/>
    </source>
</evidence>
<accession>A0AAW2M0R5</accession>